<dbReference type="PANTHER" id="PTHR21576:SF84">
    <property type="entry name" value="FAMILY PROTEIN, PUTATIVE, EXPRESSED-RELATED"/>
    <property type="match status" value="1"/>
</dbReference>
<dbReference type="EMBL" id="QGNW01000768">
    <property type="protein sequence ID" value="RVW62542.1"/>
    <property type="molecule type" value="Genomic_DNA"/>
</dbReference>
<evidence type="ECO:0000256" key="4">
    <source>
        <dbReference type="ARBA" id="ARBA00023136"/>
    </source>
</evidence>
<protein>
    <submittedName>
        <fullName evidence="6">Geranylgeranyl transferase type-2 subunit beta 1</fullName>
    </submittedName>
</protein>
<feature type="domain" description="Nodulin-like" evidence="5">
    <location>
        <begin position="1"/>
        <end position="61"/>
    </location>
</feature>
<dbReference type="InterPro" id="IPR008930">
    <property type="entry name" value="Terpenoid_cyclase/PrenylTrfase"/>
</dbReference>
<gene>
    <name evidence="6" type="primary">RGTB1_4</name>
    <name evidence="6" type="ORF">CK203_063151</name>
</gene>
<accession>A0A438FRF6</accession>
<dbReference type="GO" id="GO:0016740">
    <property type="term" value="F:transferase activity"/>
    <property type="evidence" value="ECO:0007669"/>
    <property type="project" value="UniProtKB-KW"/>
</dbReference>
<dbReference type="AlphaFoldDB" id="A0A438FRF6"/>
<keyword evidence="4" id="KW-0472">Membrane</keyword>
<comment type="caution">
    <text evidence="6">The sequence shown here is derived from an EMBL/GenBank/DDBJ whole genome shotgun (WGS) entry which is preliminary data.</text>
</comment>
<evidence type="ECO:0000256" key="3">
    <source>
        <dbReference type="ARBA" id="ARBA00022989"/>
    </source>
</evidence>
<dbReference type="InterPro" id="IPR010658">
    <property type="entry name" value="Nodulin-like"/>
</dbReference>
<evidence type="ECO:0000313" key="6">
    <source>
        <dbReference type="EMBL" id="RVW62542.1"/>
    </source>
</evidence>
<dbReference type="PANTHER" id="PTHR21576">
    <property type="entry name" value="UNCHARACTERIZED NODULIN-LIKE PROTEIN"/>
    <property type="match status" value="1"/>
</dbReference>
<dbReference type="SUPFAM" id="SSF48239">
    <property type="entry name" value="Terpenoid cyclases/Protein prenyltransferases"/>
    <property type="match status" value="1"/>
</dbReference>
<keyword evidence="6" id="KW-0808">Transferase</keyword>
<dbReference type="Gene3D" id="1.50.10.20">
    <property type="match status" value="1"/>
</dbReference>
<evidence type="ECO:0000256" key="1">
    <source>
        <dbReference type="ARBA" id="ARBA00004141"/>
    </source>
</evidence>
<reference evidence="6 7" key="1">
    <citation type="journal article" date="2018" name="PLoS Genet.">
        <title>Population sequencing reveals clonal diversity and ancestral inbreeding in the grapevine cultivar Chardonnay.</title>
        <authorList>
            <person name="Roach M.J."/>
            <person name="Johnson D.L."/>
            <person name="Bohlmann J."/>
            <person name="van Vuuren H.J."/>
            <person name="Jones S.J."/>
            <person name="Pretorius I.S."/>
            <person name="Schmidt S.A."/>
            <person name="Borneman A.R."/>
        </authorList>
    </citation>
    <scope>NUCLEOTIDE SEQUENCE [LARGE SCALE GENOMIC DNA]</scope>
    <source>
        <strain evidence="7">cv. Chardonnay</strain>
        <tissue evidence="6">Leaf</tissue>
    </source>
</reference>
<evidence type="ECO:0000313" key="7">
    <source>
        <dbReference type="Proteomes" id="UP000288805"/>
    </source>
</evidence>
<dbReference type="Proteomes" id="UP000288805">
    <property type="component" value="Unassembled WGS sequence"/>
</dbReference>
<proteinExistence type="predicted"/>
<dbReference type="Pfam" id="PF06813">
    <property type="entry name" value="Nodulin-like"/>
    <property type="match status" value="1"/>
</dbReference>
<comment type="subcellular location">
    <subcellularLocation>
        <location evidence="1">Membrane</location>
        <topology evidence="1">Multi-pass membrane protein</topology>
    </subcellularLocation>
</comment>
<sequence length="207" mass="22734">MSAAGTTSMFGLYSSTLKSVLGYDQTTLNLLSFFKDLGANDGILPGLINEITLPWVVLSVGRSWLPAAISFAFIGTIRVMKVTRQEKRAQGLLQVSLHLSWPCWVLMIIIIVEKQPTFSQSHADGQRDSIIADERSSGAEDGLLRKTNRGKKRGVTRGVESVGVLALTGSLHHVDEDLFGWWLCERQVQSGGLNGLPGKPPDDYYSW</sequence>
<dbReference type="GO" id="GO:0016020">
    <property type="term" value="C:membrane"/>
    <property type="evidence" value="ECO:0007669"/>
    <property type="project" value="UniProtKB-SubCell"/>
</dbReference>
<keyword evidence="2" id="KW-0812">Transmembrane</keyword>
<evidence type="ECO:0000256" key="2">
    <source>
        <dbReference type="ARBA" id="ARBA00022692"/>
    </source>
</evidence>
<keyword evidence="3" id="KW-1133">Transmembrane helix</keyword>
<organism evidence="6 7">
    <name type="scientific">Vitis vinifera</name>
    <name type="common">Grape</name>
    <dbReference type="NCBI Taxonomy" id="29760"/>
    <lineage>
        <taxon>Eukaryota</taxon>
        <taxon>Viridiplantae</taxon>
        <taxon>Streptophyta</taxon>
        <taxon>Embryophyta</taxon>
        <taxon>Tracheophyta</taxon>
        <taxon>Spermatophyta</taxon>
        <taxon>Magnoliopsida</taxon>
        <taxon>eudicotyledons</taxon>
        <taxon>Gunneridae</taxon>
        <taxon>Pentapetalae</taxon>
        <taxon>rosids</taxon>
        <taxon>Vitales</taxon>
        <taxon>Vitaceae</taxon>
        <taxon>Viteae</taxon>
        <taxon>Vitis</taxon>
    </lineage>
</organism>
<name>A0A438FRF6_VITVI</name>
<evidence type="ECO:0000259" key="5">
    <source>
        <dbReference type="Pfam" id="PF06813"/>
    </source>
</evidence>